<dbReference type="GO" id="GO:0003723">
    <property type="term" value="F:RNA binding"/>
    <property type="evidence" value="ECO:0007669"/>
    <property type="project" value="InterPro"/>
</dbReference>
<dbReference type="Gene3D" id="3.40.50.410">
    <property type="entry name" value="von Willebrand factor, type A domain"/>
    <property type="match status" value="1"/>
</dbReference>
<dbReference type="InterPro" id="IPR040322">
    <property type="entry name" value="TROVE2"/>
</dbReference>
<evidence type="ECO:0000313" key="3">
    <source>
        <dbReference type="Proteomes" id="UP000719412"/>
    </source>
</evidence>
<accession>A0A8J6LD13</accession>
<dbReference type="PANTHER" id="PTHR14202:SF0">
    <property type="entry name" value="RNA-BINDING PROTEIN RO60"/>
    <property type="match status" value="1"/>
</dbReference>
<comment type="caution">
    <text evidence="2">The sequence shown here is derived from an EMBL/GenBank/DDBJ whole genome shotgun (WGS) entry which is preliminary data.</text>
</comment>
<dbReference type="AlphaFoldDB" id="A0A8J6LD13"/>
<protein>
    <recommendedName>
        <fullName evidence="1">RNA-binding protein RO60 vWA domain-containing protein</fullName>
    </recommendedName>
</protein>
<keyword evidence="3" id="KW-1185">Reference proteome</keyword>
<sequence>MTTREVLQCLFRFYKWGFIKANSEFHEKTNRMLVDAHKITQCNLHPIEVFIYLKFFEKGGKCLDPKFLAYLNQMELEADVLRRITTPIQPKCKPIIQSIKKCLKLSYSNVRPTEKRFLVSVDATAHGDLNCYQNRRITYLEAAHAVIRYLLKVETNVSVAVFKDSQIQFVDLSKSHNAVEKMQELRGSYIDPTAPLEWAMNKKKTFDVFINIMTNDWLEHVPQQSKKKAEKVPEALAKYCKKMNLPETRVVKMFLASPAGVHADNCRNILSIAGFTVDVPKVLEAFCRGHFC</sequence>
<evidence type="ECO:0000259" key="1">
    <source>
        <dbReference type="Pfam" id="PF25045"/>
    </source>
</evidence>
<feature type="domain" description="RNA-binding protein RO60 vWA" evidence="1">
    <location>
        <begin position="116"/>
        <end position="286"/>
    </location>
</feature>
<name>A0A8J6LD13_TENMO</name>
<reference evidence="2" key="1">
    <citation type="journal article" date="2020" name="J Insects Food Feed">
        <title>The yellow mealworm (Tenebrio molitor) genome: a resource for the emerging insects as food and feed industry.</title>
        <authorList>
            <person name="Eriksson T."/>
            <person name="Andere A."/>
            <person name="Kelstrup H."/>
            <person name="Emery V."/>
            <person name="Picard C."/>
        </authorList>
    </citation>
    <scope>NUCLEOTIDE SEQUENCE</scope>
    <source>
        <strain evidence="2">Stoneville</strain>
        <tissue evidence="2">Whole head</tissue>
    </source>
</reference>
<dbReference type="InterPro" id="IPR036465">
    <property type="entry name" value="vWFA_dom_sf"/>
</dbReference>
<gene>
    <name evidence="2" type="ORF">GEV33_004907</name>
</gene>
<dbReference type="Pfam" id="PF25045">
    <property type="entry name" value="vWA_Ro60"/>
    <property type="match status" value="1"/>
</dbReference>
<organism evidence="2 3">
    <name type="scientific">Tenebrio molitor</name>
    <name type="common">Yellow mealworm beetle</name>
    <dbReference type="NCBI Taxonomy" id="7067"/>
    <lineage>
        <taxon>Eukaryota</taxon>
        <taxon>Metazoa</taxon>
        <taxon>Ecdysozoa</taxon>
        <taxon>Arthropoda</taxon>
        <taxon>Hexapoda</taxon>
        <taxon>Insecta</taxon>
        <taxon>Pterygota</taxon>
        <taxon>Neoptera</taxon>
        <taxon>Endopterygota</taxon>
        <taxon>Coleoptera</taxon>
        <taxon>Polyphaga</taxon>
        <taxon>Cucujiformia</taxon>
        <taxon>Tenebrionidae</taxon>
        <taxon>Tenebrio</taxon>
    </lineage>
</organism>
<dbReference type="SUPFAM" id="SSF140864">
    <property type="entry name" value="TROVE domain-like"/>
    <property type="match status" value="1"/>
</dbReference>
<dbReference type="GO" id="GO:1990904">
    <property type="term" value="C:ribonucleoprotein complex"/>
    <property type="evidence" value="ECO:0007669"/>
    <property type="project" value="TreeGrafter"/>
</dbReference>
<dbReference type="PANTHER" id="PTHR14202">
    <property type="entry name" value="60 KDA RIBONUCLEOPROTEIN SSA/RO"/>
    <property type="match status" value="1"/>
</dbReference>
<dbReference type="EMBL" id="JABDTM020018681">
    <property type="protein sequence ID" value="KAH0817884.1"/>
    <property type="molecule type" value="Genomic_DNA"/>
</dbReference>
<dbReference type="Proteomes" id="UP000719412">
    <property type="component" value="Unassembled WGS sequence"/>
</dbReference>
<dbReference type="InterPro" id="IPR056800">
    <property type="entry name" value="vWA_Ro60"/>
</dbReference>
<reference evidence="2" key="2">
    <citation type="submission" date="2021-08" db="EMBL/GenBank/DDBJ databases">
        <authorList>
            <person name="Eriksson T."/>
        </authorList>
    </citation>
    <scope>NUCLEOTIDE SEQUENCE</scope>
    <source>
        <strain evidence="2">Stoneville</strain>
        <tissue evidence="2">Whole head</tissue>
    </source>
</reference>
<evidence type="ECO:0000313" key="2">
    <source>
        <dbReference type="EMBL" id="KAH0817884.1"/>
    </source>
</evidence>
<proteinExistence type="predicted"/>
<dbReference type="InterPro" id="IPR037214">
    <property type="entry name" value="TROVE_dom_sf"/>
</dbReference>
<dbReference type="SUPFAM" id="SSF53300">
    <property type="entry name" value="vWA-like"/>
    <property type="match status" value="1"/>
</dbReference>